<dbReference type="SUPFAM" id="SSF69255">
    <property type="entry name" value="gp5 N-terminal domain-like"/>
    <property type="match status" value="1"/>
</dbReference>
<evidence type="ECO:0000313" key="3">
    <source>
        <dbReference type="Proteomes" id="UP001597063"/>
    </source>
</evidence>
<name>A0ABW2XWK7_9ACTN</name>
<keyword evidence="3" id="KW-1185">Reference proteome</keyword>
<dbReference type="SUPFAM" id="SSF69279">
    <property type="entry name" value="Phage tail proteins"/>
    <property type="match status" value="1"/>
</dbReference>
<dbReference type="SUPFAM" id="SSF69349">
    <property type="entry name" value="Phage fibre proteins"/>
    <property type="match status" value="1"/>
</dbReference>
<protein>
    <submittedName>
        <fullName evidence="2">Phage baseplate assembly protein V</fullName>
    </submittedName>
</protein>
<dbReference type="Gene3D" id="2.40.50.230">
    <property type="entry name" value="Gp5 N-terminal domain"/>
    <property type="match status" value="1"/>
</dbReference>
<dbReference type="Proteomes" id="UP001597063">
    <property type="component" value="Unassembled WGS sequence"/>
</dbReference>
<sequence>MTAPRCEVRISGVALAADLASQLLDVVVETDLDLAGTFAVTLRNADNALLDSALLDPGRTVEIHLGYGDGLVPAFLGEIAAIEPSFPAGGPPTVRVSGYDKSYRMRRAQPEPTEYAFANDSVIAARLAAENGLIPLVDPTPGLQEKIIQTESDFAFLKSRAARYFFDVYVQWDRLHFRFPRPAPPAHTLEWGRNLASFQPRISAAAMAGLQVVRGYNQELAQAVSATVLAGEFDLDDVVERLGGAALDLLASLARRGVRQQTVENPLDAALLARSVLADLLDGMYEGTGSCAGLPDLTAGDHLRIEGVGRRFSGTYRVRKVTHRLDGGGLTTDFSISPRGHSSLLGLLRRKLVEEPSPNEAARFHGVVVGEVRDNDELRAIPPKIPTGRVRVAFPGLSDTFTSGWAPCATPMGGKDMGFYSLPEPGDQVLVAFENGDLSKPYIVGSLWNAVNGPPVTDRDGTNGTRVIKSRAGHTITFDDTPGAGGVRVADAKGGSIELDAVTGAVTVRAAGDIVLSAHGGATTITMTESQVNVT</sequence>
<evidence type="ECO:0000259" key="1">
    <source>
        <dbReference type="Pfam" id="PF04717"/>
    </source>
</evidence>
<dbReference type="InterPro" id="IPR037026">
    <property type="entry name" value="Vgr_OB-fold_dom_sf"/>
</dbReference>
<proteinExistence type="predicted"/>
<comment type="caution">
    <text evidence="2">The sequence shown here is derived from an EMBL/GenBank/DDBJ whole genome shotgun (WGS) entry which is preliminary data.</text>
</comment>
<dbReference type="RefSeq" id="WP_131757419.1">
    <property type="nucleotide sequence ID" value="NZ_CAACUY010000031.1"/>
</dbReference>
<gene>
    <name evidence="2" type="ORF">ACFQZM_35610</name>
</gene>
<organism evidence="2 3">
    <name type="scientific">Actinomadura fibrosa</name>
    <dbReference type="NCBI Taxonomy" id="111802"/>
    <lineage>
        <taxon>Bacteria</taxon>
        <taxon>Bacillati</taxon>
        <taxon>Actinomycetota</taxon>
        <taxon>Actinomycetes</taxon>
        <taxon>Streptosporangiales</taxon>
        <taxon>Thermomonosporaceae</taxon>
        <taxon>Actinomadura</taxon>
    </lineage>
</organism>
<dbReference type="InterPro" id="IPR006531">
    <property type="entry name" value="Gp5/Vgr_OB"/>
</dbReference>
<accession>A0ABW2XWK7</accession>
<evidence type="ECO:0000313" key="2">
    <source>
        <dbReference type="EMBL" id="MFD0689863.1"/>
    </source>
</evidence>
<dbReference type="Pfam" id="PF04717">
    <property type="entry name" value="Phage_base_V"/>
    <property type="match status" value="1"/>
</dbReference>
<dbReference type="EMBL" id="JBHTGP010000018">
    <property type="protein sequence ID" value="MFD0689863.1"/>
    <property type="molecule type" value="Genomic_DNA"/>
</dbReference>
<reference evidence="3" key="1">
    <citation type="journal article" date="2019" name="Int. J. Syst. Evol. Microbiol.">
        <title>The Global Catalogue of Microorganisms (GCM) 10K type strain sequencing project: providing services to taxonomists for standard genome sequencing and annotation.</title>
        <authorList>
            <consortium name="The Broad Institute Genomics Platform"/>
            <consortium name="The Broad Institute Genome Sequencing Center for Infectious Disease"/>
            <person name="Wu L."/>
            <person name="Ma J."/>
        </authorList>
    </citation>
    <scope>NUCLEOTIDE SEQUENCE [LARGE SCALE GENOMIC DNA]</scope>
    <source>
        <strain evidence="3">JCM 9371</strain>
    </source>
</reference>
<feature type="domain" description="Gp5/Type VI secretion system Vgr protein OB-fold" evidence="1">
    <location>
        <begin position="386"/>
        <end position="448"/>
    </location>
</feature>